<organism evidence="4 5">
    <name type="scientific">Bombardia bombarda</name>
    <dbReference type="NCBI Taxonomy" id="252184"/>
    <lineage>
        <taxon>Eukaryota</taxon>
        <taxon>Fungi</taxon>
        <taxon>Dikarya</taxon>
        <taxon>Ascomycota</taxon>
        <taxon>Pezizomycotina</taxon>
        <taxon>Sordariomycetes</taxon>
        <taxon>Sordariomycetidae</taxon>
        <taxon>Sordariales</taxon>
        <taxon>Lasiosphaeriaceae</taxon>
        <taxon>Bombardia</taxon>
    </lineage>
</organism>
<dbReference type="SMART" id="SM00355">
    <property type="entry name" value="ZnF_C2H2"/>
    <property type="match status" value="2"/>
</dbReference>
<evidence type="ECO:0000256" key="1">
    <source>
        <dbReference type="PROSITE-ProRule" id="PRU00042"/>
    </source>
</evidence>
<feature type="domain" description="C2H2-type" evidence="3">
    <location>
        <begin position="282"/>
        <end position="309"/>
    </location>
</feature>
<keyword evidence="1" id="KW-0479">Metal-binding</keyword>
<dbReference type="SUPFAM" id="SSF57667">
    <property type="entry name" value="beta-beta-alpha zinc fingers"/>
    <property type="match status" value="1"/>
</dbReference>
<protein>
    <recommendedName>
        <fullName evidence="3">C2H2-type domain-containing protein</fullName>
    </recommendedName>
</protein>
<evidence type="ECO:0000259" key="3">
    <source>
        <dbReference type="PROSITE" id="PS50157"/>
    </source>
</evidence>
<accession>A0AA39U7M5</accession>
<dbReference type="PROSITE" id="PS50157">
    <property type="entry name" value="ZINC_FINGER_C2H2_2"/>
    <property type="match status" value="1"/>
</dbReference>
<dbReference type="InterPro" id="IPR013087">
    <property type="entry name" value="Znf_C2H2_type"/>
</dbReference>
<keyword evidence="1" id="KW-0863">Zinc-finger</keyword>
<evidence type="ECO:0000256" key="2">
    <source>
        <dbReference type="SAM" id="MobiDB-lite"/>
    </source>
</evidence>
<keyword evidence="1" id="KW-0862">Zinc</keyword>
<sequence>MPMCDLQLDFGDGEGFNFGSQPMACPPSSSNGSPYTSSTYGPYTPTSGRSTPPPHRSGSMDFACSFGSSVDSLPYNLTPPSSAMSAYFPMDLGGNDGTDFFQGGIPVTPSRNAPDFSGFSLGSCGGQLTPSQSMEFYSFSNELGHSPVAPTPIQNVQDFSAWAQADSPINFEKQPSPAVNNTLRSMAQARQDGKRRRRFTEEAKHKTAALCTPQRAQQEYLMDVRPHMMNDKSPGDLITRPVNTIPAGGFKCDWPSCTHNKKYQRKEHMKRHVKSEHLKELYPCNFCSKIFNRNDNRTQHHKLHFKNDRRAPRVAYIAGAEKVIEEKMKNSKPRKSAKTKA</sequence>
<dbReference type="EMBL" id="JAULSR010000008">
    <property type="protein sequence ID" value="KAK0612854.1"/>
    <property type="molecule type" value="Genomic_DNA"/>
</dbReference>
<feature type="compositionally biased region" description="Low complexity" evidence="2">
    <location>
        <begin position="27"/>
        <end position="48"/>
    </location>
</feature>
<comment type="caution">
    <text evidence="4">The sequence shown here is derived from an EMBL/GenBank/DDBJ whole genome shotgun (WGS) entry which is preliminary data.</text>
</comment>
<name>A0AA39U7M5_9PEZI</name>
<evidence type="ECO:0000313" key="4">
    <source>
        <dbReference type="EMBL" id="KAK0612854.1"/>
    </source>
</evidence>
<gene>
    <name evidence="4" type="ORF">B0T17DRAFT_498807</name>
</gene>
<proteinExistence type="predicted"/>
<feature type="region of interest" description="Disordered" evidence="2">
    <location>
        <begin position="19"/>
        <end position="58"/>
    </location>
</feature>
<keyword evidence="5" id="KW-1185">Reference proteome</keyword>
<dbReference type="Gene3D" id="3.30.160.60">
    <property type="entry name" value="Classic Zinc Finger"/>
    <property type="match status" value="1"/>
</dbReference>
<evidence type="ECO:0000313" key="5">
    <source>
        <dbReference type="Proteomes" id="UP001174934"/>
    </source>
</evidence>
<dbReference type="PROSITE" id="PS00028">
    <property type="entry name" value="ZINC_FINGER_C2H2_1"/>
    <property type="match status" value="1"/>
</dbReference>
<dbReference type="Proteomes" id="UP001174934">
    <property type="component" value="Unassembled WGS sequence"/>
</dbReference>
<dbReference type="AlphaFoldDB" id="A0AA39U7M5"/>
<reference evidence="4" key="1">
    <citation type="submission" date="2023-06" db="EMBL/GenBank/DDBJ databases">
        <title>Genome-scale phylogeny and comparative genomics of the fungal order Sordariales.</title>
        <authorList>
            <consortium name="Lawrence Berkeley National Laboratory"/>
            <person name="Hensen N."/>
            <person name="Bonometti L."/>
            <person name="Westerberg I."/>
            <person name="Brannstrom I.O."/>
            <person name="Guillou S."/>
            <person name="Cros-Aarteil S."/>
            <person name="Calhoun S."/>
            <person name="Haridas S."/>
            <person name="Kuo A."/>
            <person name="Mondo S."/>
            <person name="Pangilinan J."/>
            <person name="Riley R."/>
            <person name="LaButti K."/>
            <person name="Andreopoulos B."/>
            <person name="Lipzen A."/>
            <person name="Chen C."/>
            <person name="Yanf M."/>
            <person name="Daum C."/>
            <person name="Ng V."/>
            <person name="Clum A."/>
            <person name="Steindorff A."/>
            <person name="Ohm R."/>
            <person name="Martin F."/>
            <person name="Silar P."/>
            <person name="Natvig D."/>
            <person name="Lalanne C."/>
            <person name="Gautier V."/>
            <person name="Ament-velasquez S.L."/>
            <person name="Kruys A."/>
            <person name="Hutchinson M.I."/>
            <person name="Powell A.J."/>
            <person name="Barry K."/>
            <person name="Miller A.N."/>
            <person name="Grigoriev I.V."/>
            <person name="Debuchy R."/>
            <person name="Gladieux P."/>
            <person name="Thoren M.H."/>
            <person name="Johannesson H."/>
        </authorList>
    </citation>
    <scope>NUCLEOTIDE SEQUENCE</scope>
    <source>
        <strain evidence="4">SMH3391-2</strain>
    </source>
</reference>
<dbReference type="GO" id="GO:0008270">
    <property type="term" value="F:zinc ion binding"/>
    <property type="evidence" value="ECO:0007669"/>
    <property type="project" value="UniProtKB-KW"/>
</dbReference>
<dbReference type="InterPro" id="IPR036236">
    <property type="entry name" value="Znf_C2H2_sf"/>
</dbReference>